<evidence type="ECO:0000313" key="1">
    <source>
        <dbReference type="EMBL" id="TEB34636.1"/>
    </source>
</evidence>
<organism evidence="1 2">
    <name type="scientific">Coprinellus micaceus</name>
    <name type="common">Glistening ink-cap mushroom</name>
    <name type="synonym">Coprinus micaceus</name>
    <dbReference type="NCBI Taxonomy" id="71717"/>
    <lineage>
        <taxon>Eukaryota</taxon>
        <taxon>Fungi</taxon>
        <taxon>Dikarya</taxon>
        <taxon>Basidiomycota</taxon>
        <taxon>Agaricomycotina</taxon>
        <taxon>Agaricomycetes</taxon>
        <taxon>Agaricomycetidae</taxon>
        <taxon>Agaricales</taxon>
        <taxon>Agaricineae</taxon>
        <taxon>Psathyrellaceae</taxon>
        <taxon>Coprinellus</taxon>
    </lineage>
</organism>
<protein>
    <submittedName>
        <fullName evidence="1">Uncharacterized protein</fullName>
    </submittedName>
</protein>
<dbReference type="EMBL" id="QPFP01000009">
    <property type="protein sequence ID" value="TEB34636.1"/>
    <property type="molecule type" value="Genomic_DNA"/>
</dbReference>
<accession>A0A4Y7TKD6</accession>
<sequence length="192" mass="22084">MQTKERRSRPIPLEDPLPSGYHWARNRDDLGFNVYSKCGILINQYTFPQTYSTRGWIVTRTPKHRILGERVKGITREGTLLRTPPATLHPGVTSNVNRRQGPGLGLNLHGLFFGILREVDWVSGIDLARWITLYVFGWYLALDCLRSRASRTTRRTPNHSQTPPRRRNLITHHILCQYGQACPRSIKAMKLA</sequence>
<dbReference type="AlphaFoldDB" id="A0A4Y7TKD6"/>
<reference evidence="1 2" key="1">
    <citation type="journal article" date="2019" name="Nat. Ecol. Evol.">
        <title>Megaphylogeny resolves global patterns of mushroom evolution.</title>
        <authorList>
            <person name="Varga T."/>
            <person name="Krizsan K."/>
            <person name="Foldi C."/>
            <person name="Dima B."/>
            <person name="Sanchez-Garcia M."/>
            <person name="Sanchez-Ramirez S."/>
            <person name="Szollosi G.J."/>
            <person name="Szarkandi J.G."/>
            <person name="Papp V."/>
            <person name="Albert L."/>
            <person name="Andreopoulos W."/>
            <person name="Angelini C."/>
            <person name="Antonin V."/>
            <person name="Barry K.W."/>
            <person name="Bougher N.L."/>
            <person name="Buchanan P."/>
            <person name="Buyck B."/>
            <person name="Bense V."/>
            <person name="Catcheside P."/>
            <person name="Chovatia M."/>
            <person name="Cooper J."/>
            <person name="Damon W."/>
            <person name="Desjardin D."/>
            <person name="Finy P."/>
            <person name="Geml J."/>
            <person name="Haridas S."/>
            <person name="Hughes K."/>
            <person name="Justo A."/>
            <person name="Karasinski D."/>
            <person name="Kautmanova I."/>
            <person name="Kiss B."/>
            <person name="Kocsube S."/>
            <person name="Kotiranta H."/>
            <person name="LaButti K.M."/>
            <person name="Lechner B.E."/>
            <person name="Liimatainen K."/>
            <person name="Lipzen A."/>
            <person name="Lukacs Z."/>
            <person name="Mihaltcheva S."/>
            <person name="Morgado L.N."/>
            <person name="Niskanen T."/>
            <person name="Noordeloos M.E."/>
            <person name="Ohm R.A."/>
            <person name="Ortiz-Santana B."/>
            <person name="Ovrebo C."/>
            <person name="Racz N."/>
            <person name="Riley R."/>
            <person name="Savchenko A."/>
            <person name="Shiryaev A."/>
            <person name="Soop K."/>
            <person name="Spirin V."/>
            <person name="Szebenyi C."/>
            <person name="Tomsovsky M."/>
            <person name="Tulloss R.E."/>
            <person name="Uehling J."/>
            <person name="Grigoriev I.V."/>
            <person name="Vagvolgyi C."/>
            <person name="Papp T."/>
            <person name="Martin F.M."/>
            <person name="Miettinen O."/>
            <person name="Hibbett D.S."/>
            <person name="Nagy L.G."/>
        </authorList>
    </citation>
    <scope>NUCLEOTIDE SEQUENCE [LARGE SCALE GENOMIC DNA]</scope>
    <source>
        <strain evidence="1 2">FP101781</strain>
    </source>
</reference>
<dbReference type="Proteomes" id="UP000298030">
    <property type="component" value="Unassembled WGS sequence"/>
</dbReference>
<name>A0A4Y7TKD6_COPMI</name>
<comment type="caution">
    <text evidence="1">The sequence shown here is derived from an EMBL/GenBank/DDBJ whole genome shotgun (WGS) entry which is preliminary data.</text>
</comment>
<gene>
    <name evidence="1" type="ORF">FA13DRAFT_1493918</name>
</gene>
<keyword evidence="2" id="KW-1185">Reference proteome</keyword>
<evidence type="ECO:0000313" key="2">
    <source>
        <dbReference type="Proteomes" id="UP000298030"/>
    </source>
</evidence>
<proteinExistence type="predicted"/>